<keyword evidence="2" id="KW-1185">Reference proteome</keyword>
<dbReference type="EMBL" id="FOSF01000088">
    <property type="protein sequence ID" value="SFK48710.1"/>
    <property type="molecule type" value="Genomic_DNA"/>
</dbReference>
<dbReference type="AlphaFoldDB" id="A0A662ZEI5"/>
<sequence length="75" mass="8696">MRKFLEYTFLYYRYDYKTGDITKEYCCVVVDGSRPSSKNFAIASRIAANESFNNEDDLEFVSVKAVNSDDLNLPF</sequence>
<evidence type="ECO:0000313" key="1">
    <source>
        <dbReference type="EMBL" id="SFK48710.1"/>
    </source>
</evidence>
<accession>A0A662ZEI5</accession>
<evidence type="ECO:0000313" key="2">
    <source>
        <dbReference type="Proteomes" id="UP000243374"/>
    </source>
</evidence>
<proteinExistence type="predicted"/>
<dbReference type="Proteomes" id="UP000243374">
    <property type="component" value="Unassembled WGS sequence"/>
</dbReference>
<dbReference type="RefSeq" id="WP_074841783.1">
    <property type="nucleotide sequence ID" value="NZ_FOSF01000088.1"/>
</dbReference>
<name>A0A662ZEI5_9GAMM</name>
<organism evidence="1 2">
    <name type="scientific">Succinivibrio dextrinosolvens</name>
    <dbReference type="NCBI Taxonomy" id="83771"/>
    <lineage>
        <taxon>Bacteria</taxon>
        <taxon>Pseudomonadati</taxon>
        <taxon>Pseudomonadota</taxon>
        <taxon>Gammaproteobacteria</taxon>
        <taxon>Aeromonadales</taxon>
        <taxon>Succinivibrionaceae</taxon>
        <taxon>Succinivibrio</taxon>
    </lineage>
</organism>
<protein>
    <submittedName>
        <fullName evidence="1">Uncharacterized protein</fullName>
    </submittedName>
</protein>
<gene>
    <name evidence="1" type="ORF">SAMN04487865_10882</name>
</gene>
<reference evidence="1 2" key="1">
    <citation type="submission" date="2016-10" db="EMBL/GenBank/DDBJ databases">
        <authorList>
            <person name="Varghese N."/>
            <person name="Submissions S."/>
        </authorList>
    </citation>
    <scope>NUCLEOTIDE SEQUENCE [LARGE SCALE GENOMIC DNA]</scope>
    <source>
        <strain evidence="1 2">22B</strain>
    </source>
</reference>